<proteinExistence type="predicted"/>
<dbReference type="HOGENOM" id="CLU_707251_0_0_0"/>
<evidence type="ECO:0008006" key="3">
    <source>
        <dbReference type="Google" id="ProtNLM"/>
    </source>
</evidence>
<keyword evidence="2" id="KW-1185">Reference proteome</keyword>
<gene>
    <name evidence="1" type="ORF">U27_04166</name>
</gene>
<sequence>MEYHKQFLGSKITIGICWLLIGFCAPSALATKLQVQHDPASCILAETPLELVVHVAPEVEISEARLYFKTQPAENFYFIRLQAAASDEFRGILPAPLPDVKKIAYRLLLIDQEGQAVKSPVFTVQVEKKAAACPQAQSADIPATLVVFAEESIPPEVGFSGKFIEWKVTAEDDLPTPYLQQAQEISVTPFSEPSPKKSRLGKKTVIGAGAGLGAAAVAAGIAFGSGSSGGGGSIWDSIDDTTDNVLAELIKSPDLQISCGTVVTNQLFVTNNSAADVSLGTIDYEIVLTKDSPTGSCEPGRTGAFAPNLATVVPSGATLLIREWSNEVNPCSGCPYLSAKCIWKSRYIVHTSAGSAVAFSTFTIEGDLCGTTAAKPLPDKGTQLRGDIEP</sequence>
<name>A0A081BXZ6_VECG1</name>
<dbReference type="AlphaFoldDB" id="A0A081BXZ6"/>
<evidence type="ECO:0000313" key="2">
    <source>
        <dbReference type="Proteomes" id="UP000030661"/>
    </source>
</evidence>
<dbReference type="STRING" id="1499967.U27_04166"/>
<accession>A0A081BXZ6</accession>
<dbReference type="EMBL" id="DF820465">
    <property type="protein sequence ID" value="GAK57201.1"/>
    <property type="molecule type" value="Genomic_DNA"/>
</dbReference>
<reference evidence="1" key="1">
    <citation type="journal article" date="2015" name="PeerJ">
        <title>First genomic representation of candidate bacterial phylum KSB3 points to enhanced environmental sensing as a trigger of wastewater bulking.</title>
        <authorList>
            <person name="Sekiguchi Y."/>
            <person name="Ohashi A."/>
            <person name="Parks D.H."/>
            <person name="Yamauchi T."/>
            <person name="Tyson G.W."/>
            <person name="Hugenholtz P."/>
        </authorList>
    </citation>
    <scope>NUCLEOTIDE SEQUENCE [LARGE SCALE GENOMIC DNA]</scope>
</reference>
<organism evidence="1">
    <name type="scientific">Vecturithrix granuli</name>
    <dbReference type="NCBI Taxonomy" id="1499967"/>
    <lineage>
        <taxon>Bacteria</taxon>
        <taxon>Candidatus Moduliflexota</taxon>
        <taxon>Candidatus Vecturitrichia</taxon>
        <taxon>Candidatus Vecturitrichales</taxon>
        <taxon>Candidatus Vecturitrichaceae</taxon>
        <taxon>Candidatus Vecturithrix</taxon>
    </lineage>
</organism>
<evidence type="ECO:0000313" key="1">
    <source>
        <dbReference type="EMBL" id="GAK57201.1"/>
    </source>
</evidence>
<protein>
    <recommendedName>
        <fullName evidence="3">DUF11 domain-containing protein</fullName>
    </recommendedName>
</protein>
<dbReference type="Proteomes" id="UP000030661">
    <property type="component" value="Unassembled WGS sequence"/>
</dbReference>